<gene>
    <name evidence="1" type="ORF">F4V44_19605</name>
</gene>
<protein>
    <submittedName>
        <fullName evidence="1">DUF1657 domain-containing protein</fullName>
    </submittedName>
</protein>
<comment type="caution">
    <text evidence="1">The sequence shown here is derived from an EMBL/GenBank/DDBJ whole genome shotgun (WGS) entry which is preliminary data.</text>
</comment>
<dbReference type="Proteomes" id="UP000326671">
    <property type="component" value="Unassembled WGS sequence"/>
</dbReference>
<evidence type="ECO:0000313" key="2">
    <source>
        <dbReference type="Proteomes" id="UP000326671"/>
    </source>
</evidence>
<reference evidence="1 2" key="1">
    <citation type="submission" date="2019-09" db="EMBL/GenBank/DDBJ databases">
        <title>Whole genome sequences of isolates from the Mars Exploration Rovers.</title>
        <authorList>
            <person name="Seuylemezian A."/>
            <person name="Vaishampayan P."/>
        </authorList>
    </citation>
    <scope>NUCLEOTIDE SEQUENCE [LARGE SCALE GENOMIC DNA]</scope>
    <source>
        <strain evidence="1 2">MER_TA_151</strain>
    </source>
</reference>
<dbReference type="Pfam" id="PF07870">
    <property type="entry name" value="DUF1657"/>
    <property type="match status" value="1"/>
</dbReference>
<organism evidence="1 2">
    <name type="scientific">Niallia endozanthoxylica</name>
    <dbReference type="NCBI Taxonomy" id="2036016"/>
    <lineage>
        <taxon>Bacteria</taxon>
        <taxon>Bacillati</taxon>
        <taxon>Bacillota</taxon>
        <taxon>Bacilli</taxon>
        <taxon>Bacillales</taxon>
        <taxon>Bacillaceae</taxon>
        <taxon>Niallia</taxon>
    </lineage>
</organism>
<name>A0A5J5HH05_9BACI</name>
<dbReference type="OrthoDB" id="1684731at2"/>
<dbReference type="AlphaFoldDB" id="A0A5J5HH05"/>
<proteinExistence type="predicted"/>
<accession>A0A5J5HH05</accession>
<keyword evidence="2" id="KW-1185">Reference proteome</keyword>
<dbReference type="EMBL" id="VYKL01000031">
    <property type="protein sequence ID" value="KAA9019551.1"/>
    <property type="molecule type" value="Genomic_DNA"/>
</dbReference>
<dbReference type="InterPro" id="IPR012452">
    <property type="entry name" value="DUF1657"/>
</dbReference>
<dbReference type="RefSeq" id="WP_150441708.1">
    <property type="nucleotide sequence ID" value="NZ_VYKL01000031.1"/>
</dbReference>
<sequence>MTVISNVKQCIATLKGIEAQLSTLALQSQDESAQKVFHESMLTIEEVQKDLHKRQVEIEREEPQYKQS</sequence>
<evidence type="ECO:0000313" key="1">
    <source>
        <dbReference type="EMBL" id="KAA9019551.1"/>
    </source>
</evidence>